<gene>
    <name evidence="1" type="ORF">Ah1_00029</name>
</gene>
<proteinExistence type="predicted"/>
<organism evidence="1 2">
    <name type="scientific">Aeromonas phage Ah1</name>
    <dbReference type="NCBI Taxonomy" id="2053701"/>
    <lineage>
        <taxon>Viruses</taxon>
        <taxon>Duplodnaviria</taxon>
        <taxon>Heunggongvirae</taxon>
        <taxon>Uroviricota</taxon>
        <taxon>Caudoviricetes</taxon>
        <taxon>Pantevenvirales</taxon>
        <taxon>Straboviridae</taxon>
        <taxon>Cinqassovirus</taxon>
        <taxon>Cinqassovirus ah1</taxon>
    </lineage>
</organism>
<evidence type="ECO:0000313" key="1">
    <source>
        <dbReference type="EMBL" id="AUE22570.1"/>
    </source>
</evidence>
<reference evidence="1 2" key="1">
    <citation type="submission" date="2017-10" db="EMBL/GenBank/DDBJ databases">
        <title>Antibacterial composition for extension of chilled fish shelf life and decreasing of risk of food-borne infections, bacteriophage strains for its preparation.</title>
        <authorList>
            <person name="Zulkarneev E.R."/>
            <person name="Aleshkin A.V."/>
            <person name="Rubalsky O.V."/>
            <person name="Kiseleva I.A."/>
            <person name="Rubalskii E.O."/>
            <person name="Lebedev S.N."/>
        </authorList>
    </citation>
    <scope>NUCLEOTIDE SEQUENCE [LARGE SCALE GENOMIC DNA]</scope>
</reference>
<keyword evidence="2" id="KW-1185">Reference proteome</keyword>
<protein>
    <submittedName>
        <fullName evidence="1">Uncharacterized protein</fullName>
    </submittedName>
</protein>
<name>A0A2H4YEH6_9CAUD</name>
<dbReference type="Proteomes" id="UP000240934">
    <property type="component" value="Segment"/>
</dbReference>
<evidence type="ECO:0000313" key="2">
    <source>
        <dbReference type="Proteomes" id="UP000240934"/>
    </source>
</evidence>
<accession>A0A2H4YEH6</accession>
<dbReference type="EMBL" id="MG250483">
    <property type="protein sequence ID" value="AUE22570.1"/>
    <property type="molecule type" value="Genomic_DNA"/>
</dbReference>
<sequence length="114" mass="12350">MAEGTKPANVSSFNNRNGNVLPQAGDYTADMVGALAKPATNDGKRRVVVGDKLVEEAIKQDEILDTATNITYVLKIEAGVPYLDPTNSEDVLINIATFGWLLFTIQIKCAIIRL</sequence>